<evidence type="ECO:0000259" key="6">
    <source>
        <dbReference type="Pfam" id="PF02776"/>
    </source>
</evidence>
<evidence type="ECO:0000313" key="7">
    <source>
        <dbReference type="EMBL" id="GAA0524257.1"/>
    </source>
</evidence>
<dbReference type="InterPro" id="IPR011766">
    <property type="entry name" value="TPP_enzyme_TPP-bd"/>
</dbReference>
<dbReference type="InterPro" id="IPR012000">
    <property type="entry name" value="Thiamin_PyroP_enz_cen_dom"/>
</dbReference>
<comment type="similarity">
    <text evidence="1 3">Belongs to the TPP enzyme family.</text>
</comment>
<dbReference type="InterPro" id="IPR029061">
    <property type="entry name" value="THDP-binding"/>
</dbReference>
<feature type="domain" description="Thiamine pyrophosphate enzyme N-terminal TPP-binding" evidence="6">
    <location>
        <begin position="11"/>
        <end position="123"/>
    </location>
</feature>
<dbReference type="SUPFAM" id="SSF52518">
    <property type="entry name" value="Thiamin diphosphate-binding fold (THDP-binding)"/>
    <property type="match status" value="2"/>
</dbReference>
<evidence type="ECO:0000313" key="8">
    <source>
        <dbReference type="Proteomes" id="UP001500729"/>
    </source>
</evidence>
<feature type="domain" description="Thiamine pyrophosphate enzyme TPP-binding" evidence="5">
    <location>
        <begin position="393"/>
        <end position="541"/>
    </location>
</feature>
<dbReference type="Pfam" id="PF02776">
    <property type="entry name" value="TPP_enzyme_N"/>
    <property type="match status" value="1"/>
</dbReference>
<dbReference type="SUPFAM" id="SSF52467">
    <property type="entry name" value="DHS-like NAD/FAD-binding domain"/>
    <property type="match status" value="1"/>
</dbReference>
<keyword evidence="8" id="KW-1185">Reference proteome</keyword>
<keyword evidence="2 3" id="KW-0786">Thiamine pyrophosphate</keyword>
<dbReference type="PANTHER" id="PTHR18968">
    <property type="entry name" value="THIAMINE PYROPHOSPHATE ENZYMES"/>
    <property type="match status" value="1"/>
</dbReference>
<dbReference type="RefSeq" id="WP_009943568.1">
    <property type="nucleotide sequence ID" value="NZ_BAAAGS010000013.1"/>
</dbReference>
<comment type="caution">
    <text evidence="7">The sequence shown here is derived from an EMBL/GenBank/DDBJ whole genome shotgun (WGS) entry which is preliminary data.</text>
</comment>
<protein>
    <submittedName>
        <fullName evidence="7">Thiamine pyrophosphate-binding protein</fullName>
    </submittedName>
</protein>
<dbReference type="Proteomes" id="UP001500729">
    <property type="component" value="Unassembled WGS sequence"/>
</dbReference>
<dbReference type="EMBL" id="BAAAGS010000013">
    <property type="protein sequence ID" value="GAA0524257.1"/>
    <property type="molecule type" value="Genomic_DNA"/>
</dbReference>
<evidence type="ECO:0000256" key="2">
    <source>
        <dbReference type="ARBA" id="ARBA00023052"/>
    </source>
</evidence>
<accession>A0ABN1CSR2</accession>
<name>A0ABN1CSR2_SACER</name>
<dbReference type="CDD" id="cd07035">
    <property type="entry name" value="TPP_PYR_POX_like"/>
    <property type="match status" value="1"/>
</dbReference>
<reference evidence="7 8" key="1">
    <citation type="journal article" date="2019" name="Int. J. Syst. Evol. Microbiol.">
        <title>The Global Catalogue of Microorganisms (GCM) 10K type strain sequencing project: providing services to taxonomists for standard genome sequencing and annotation.</title>
        <authorList>
            <consortium name="The Broad Institute Genomics Platform"/>
            <consortium name="The Broad Institute Genome Sequencing Center for Infectious Disease"/>
            <person name="Wu L."/>
            <person name="Ma J."/>
        </authorList>
    </citation>
    <scope>NUCLEOTIDE SEQUENCE [LARGE SCALE GENOMIC DNA]</scope>
    <source>
        <strain evidence="7 8">JCM 10303</strain>
    </source>
</reference>
<dbReference type="Pfam" id="PF00205">
    <property type="entry name" value="TPP_enzyme_M"/>
    <property type="match status" value="1"/>
</dbReference>
<dbReference type="InterPro" id="IPR045229">
    <property type="entry name" value="TPP_enz"/>
</dbReference>
<dbReference type="PANTHER" id="PTHR18968:SF13">
    <property type="entry name" value="ACETOLACTATE SYNTHASE CATALYTIC SUBUNIT, MITOCHONDRIAL"/>
    <property type="match status" value="1"/>
</dbReference>
<organism evidence="7 8">
    <name type="scientific">Saccharopolyspora erythraea</name>
    <name type="common">Streptomyces erythraeus</name>
    <dbReference type="NCBI Taxonomy" id="1836"/>
    <lineage>
        <taxon>Bacteria</taxon>
        <taxon>Bacillati</taxon>
        <taxon>Actinomycetota</taxon>
        <taxon>Actinomycetes</taxon>
        <taxon>Pseudonocardiales</taxon>
        <taxon>Pseudonocardiaceae</taxon>
        <taxon>Saccharopolyspora</taxon>
    </lineage>
</organism>
<evidence type="ECO:0000259" key="5">
    <source>
        <dbReference type="Pfam" id="PF02775"/>
    </source>
</evidence>
<feature type="domain" description="Thiamine pyrophosphate enzyme central" evidence="4">
    <location>
        <begin position="217"/>
        <end position="335"/>
    </location>
</feature>
<evidence type="ECO:0000259" key="4">
    <source>
        <dbReference type="Pfam" id="PF00205"/>
    </source>
</evidence>
<evidence type="ECO:0000256" key="3">
    <source>
        <dbReference type="RuleBase" id="RU362132"/>
    </source>
</evidence>
<sequence>MPGADNDARTRVVDRIVDYLDSTGVRHVFGVHGANVEDLYDAIHRSPGRVRGVIAKHEFSAGAMADGYHRASDRLAVVATTSGGGSLNLVPALGEAYASGVPVLALIGQPPTSLEGRGGFQDQSGLAGSLDGPALFSTVSRFCERVDKPDAIADLLPRAVRAALREGGPAVLLLPKDVQQATATAEPVDLDDDAVGFEDLDERVWRVLEGARRGGPTLIVAGSGVVRANARSALAGFARSLGAWVAVEPDAKDVFGNHHPGFVGVAGANGHPSVRHCLQRASTVVLVGTRFPQVARAGLEDALFGRTIVCFDRAPAYVSDELPALHVGGDLRASLLRATERLEGLPCARPATPPHDGLDYLPHERSEGSRIALREVVETIAAAVPAEATVVSDAGNTGCGVLHFLPAPARGRYLLALGMGGMGFSFGAGLGAAFATGERTYVLAGDGSFFMHGMEVHTAIEHDLPVTFVIFNNNSHAACKSREELFYDGGHTFNAFRSSDIGAGVAAMFPGLRATTVRGLEELRAFLAETGRTRAPCLVSVEMRRDEMPPYLPFVPAQPATERTSPK</sequence>
<dbReference type="Gene3D" id="3.40.50.970">
    <property type="match status" value="2"/>
</dbReference>
<dbReference type="InterPro" id="IPR012001">
    <property type="entry name" value="Thiamin_PyroP_enz_TPP-bd_dom"/>
</dbReference>
<dbReference type="Pfam" id="PF02775">
    <property type="entry name" value="TPP_enzyme_C"/>
    <property type="match status" value="1"/>
</dbReference>
<dbReference type="CDD" id="cd00568">
    <property type="entry name" value="TPP_enzymes"/>
    <property type="match status" value="1"/>
</dbReference>
<proteinExistence type="inferred from homology"/>
<evidence type="ECO:0000256" key="1">
    <source>
        <dbReference type="ARBA" id="ARBA00007812"/>
    </source>
</evidence>
<dbReference type="Gene3D" id="3.40.50.1220">
    <property type="entry name" value="TPP-binding domain"/>
    <property type="match status" value="1"/>
</dbReference>
<dbReference type="InterPro" id="IPR029035">
    <property type="entry name" value="DHS-like_NAD/FAD-binding_dom"/>
</dbReference>
<gene>
    <name evidence="7" type="ORF">GCM10009533_24450</name>
</gene>